<name>A0A927CHR4_9BACL</name>
<dbReference type="GO" id="GO:0006352">
    <property type="term" value="P:DNA-templated transcription initiation"/>
    <property type="evidence" value="ECO:0007669"/>
    <property type="project" value="InterPro"/>
</dbReference>
<dbReference type="Pfam" id="PF04542">
    <property type="entry name" value="Sigma70_r2"/>
    <property type="match status" value="1"/>
</dbReference>
<protein>
    <submittedName>
        <fullName evidence="4">Sigma-70 family RNA polymerase sigma factor</fullName>
    </submittedName>
</protein>
<dbReference type="InterPro" id="IPR032710">
    <property type="entry name" value="NTF2-like_dom_sf"/>
</dbReference>
<dbReference type="AlphaFoldDB" id="A0A927CHR4"/>
<accession>A0A927CHR4</accession>
<proteinExistence type="predicted"/>
<evidence type="ECO:0000259" key="2">
    <source>
        <dbReference type="Pfam" id="PF04542"/>
    </source>
</evidence>
<dbReference type="EMBL" id="JACXIY010000009">
    <property type="protein sequence ID" value="MBD2868319.1"/>
    <property type="molecule type" value="Genomic_DNA"/>
</dbReference>
<feature type="domain" description="RNA polymerase sigma factor 70 region 4 type 2" evidence="3">
    <location>
        <begin position="109"/>
        <end position="159"/>
    </location>
</feature>
<gene>
    <name evidence="4" type="ORF">IDH41_07015</name>
</gene>
<comment type="caution">
    <text evidence="4">The sequence shown here is derived from an EMBL/GenBank/DDBJ whole genome shotgun (WGS) entry which is preliminary data.</text>
</comment>
<dbReference type="SUPFAM" id="SSF54427">
    <property type="entry name" value="NTF2-like"/>
    <property type="match status" value="1"/>
</dbReference>
<dbReference type="NCBIfam" id="TIGR02937">
    <property type="entry name" value="sigma70-ECF"/>
    <property type="match status" value="1"/>
</dbReference>
<dbReference type="InterPro" id="IPR013325">
    <property type="entry name" value="RNA_pol_sigma_r2"/>
</dbReference>
<dbReference type="GO" id="GO:0016987">
    <property type="term" value="F:sigma factor activity"/>
    <property type="evidence" value="ECO:0007669"/>
    <property type="project" value="InterPro"/>
</dbReference>
<feature type="domain" description="RNA polymerase sigma-70 region 2" evidence="2">
    <location>
        <begin position="7"/>
        <end position="71"/>
    </location>
</feature>
<evidence type="ECO:0000256" key="1">
    <source>
        <dbReference type="ARBA" id="ARBA00011344"/>
    </source>
</evidence>
<dbReference type="Proteomes" id="UP000632125">
    <property type="component" value="Unassembled WGS sequence"/>
</dbReference>
<dbReference type="Gene3D" id="1.10.10.10">
    <property type="entry name" value="Winged helix-like DNA-binding domain superfamily/Winged helix DNA-binding domain"/>
    <property type="match status" value="1"/>
</dbReference>
<keyword evidence="5" id="KW-1185">Reference proteome</keyword>
<dbReference type="InterPro" id="IPR007627">
    <property type="entry name" value="RNA_pol_sigma70_r2"/>
</dbReference>
<dbReference type="SUPFAM" id="SSF88946">
    <property type="entry name" value="Sigma2 domain of RNA polymerase sigma factors"/>
    <property type="match status" value="1"/>
</dbReference>
<dbReference type="InterPro" id="IPR013324">
    <property type="entry name" value="RNA_pol_sigma_r3/r4-like"/>
</dbReference>
<dbReference type="RefSeq" id="WP_190859534.1">
    <property type="nucleotide sequence ID" value="NZ_JACXIY010000009.1"/>
</dbReference>
<sequence length="294" mass="32849">MEIQQAYDTYKPLLQSIAYRMLGSFSEAEDAVQDVYADYFRLQSGPIENEKAYLIRMLTNRCLNVLQSARKRREVYPGTWLPEPDVRQAGETMDPAELYDRDESVSYGLLVMLEQLTATERAVFILRESLQYEYSEIAECLRKSEANCRKIFSRAKSKLNPLAAAPAPSGSTEPLVATFIAAARSGDFGALVELLAEEAVLLADGGGKVRTAVFPIYGKERILALLKGTLAKGFFGDGEQLVDVNGQPGFILYSHGRPSSILCFQWDERQRKAERIFVVSNPDKLETVLKGIKN</sequence>
<evidence type="ECO:0000259" key="3">
    <source>
        <dbReference type="Pfam" id="PF08281"/>
    </source>
</evidence>
<dbReference type="InterPro" id="IPR014284">
    <property type="entry name" value="RNA_pol_sigma-70_dom"/>
</dbReference>
<dbReference type="SUPFAM" id="SSF88659">
    <property type="entry name" value="Sigma3 and sigma4 domains of RNA polymerase sigma factors"/>
    <property type="match status" value="1"/>
</dbReference>
<evidence type="ECO:0000313" key="4">
    <source>
        <dbReference type="EMBL" id="MBD2868319.1"/>
    </source>
</evidence>
<dbReference type="InterPro" id="IPR052704">
    <property type="entry name" value="ECF_Sigma-70_Domain"/>
</dbReference>
<evidence type="ECO:0000313" key="5">
    <source>
        <dbReference type="Proteomes" id="UP000632125"/>
    </source>
</evidence>
<dbReference type="PANTHER" id="PTHR30173">
    <property type="entry name" value="SIGMA 19 FACTOR"/>
    <property type="match status" value="1"/>
</dbReference>
<dbReference type="InterPro" id="IPR036388">
    <property type="entry name" value="WH-like_DNA-bd_sf"/>
</dbReference>
<dbReference type="GO" id="GO:0003677">
    <property type="term" value="F:DNA binding"/>
    <property type="evidence" value="ECO:0007669"/>
    <property type="project" value="InterPro"/>
</dbReference>
<dbReference type="PANTHER" id="PTHR30173:SF36">
    <property type="entry name" value="ECF RNA POLYMERASE SIGMA FACTOR SIGJ"/>
    <property type="match status" value="1"/>
</dbReference>
<dbReference type="Pfam" id="PF08281">
    <property type="entry name" value="Sigma70_r4_2"/>
    <property type="match status" value="1"/>
</dbReference>
<organism evidence="4 5">
    <name type="scientific">Paenibacillus arenilitoris</name>
    <dbReference type="NCBI Taxonomy" id="2772299"/>
    <lineage>
        <taxon>Bacteria</taxon>
        <taxon>Bacillati</taxon>
        <taxon>Bacillota</taxon>
        <taxon>Bacilli</taxon>
        <taxon>Bacillales</taxon>
        <taxon>Paenibacillaceae</taxon>
        <taxon>Paenibacillus</taxon>
    </lineage>
</organism>
<reference evidence="4" key="1">
    <citation type="submission" date="2020-09" db="EMBL/GenBank/DDBJ databases">
        <title>A novel bacterium of genus Paenibacillus, isolated from South China Sea.</title>
        <authorList>
            <person name="Huang H."/>
            <person name="Mo K."/>
            <person name="Hu Y."/>
        </authorList>
    </citation>
    <scope>NUCLEOTIDE SEQUENCE</scope>
    <source>
        <strain evidence="4">IB182493</strain>
    </source>
</reference>
<dbReference type="Gene3D" id="1.10.1740.10">
    <property type="match status" value="1"/>
</dbReference>
<comment type="subunit">
    <text evidence="1">Interacts transiently with the RNA polymerase catalytic core formed by RpoA, RpoB, RpoC and RpoZ (2 alpha, 1 beta, 1 beta' and 1 omega subunit) to form the RNA polymerase holoenzyme that can initiate transcription.</text>
</comment>
<dbReference type="InterPro" id="IPR013249">
    <property type="entry name" value="RNA_pol_sigma70_r4_t2"/>
</dbReference>